<sequence>MPKARGHRSEKSNWPPGPDPRKVDTSGVSYAAWVSVADVSASKASGARRLQQECRLRVL</sequence>
<evidence type="ECO:0000313" key="2">
    <source>
        <dbReference type="EMBL" id="TRX44200.1"/>
    </source>
</evidence>
<organism evidence="2 3">
    <name type="scientific">Corynebacterium guaraldiae</name>
    <dbReference type="NCBI Taxonomy" id="3051103"/>
    <lineage>
        <taxon>Bacteria</taxon>
        <taxon>Bacillati</taxon>
        <taxon>Actinomycetota</taxon>
        <taxon>Actinomycetes</taxon>
        <taxon>Mycobacteriales</taxon>
        <taxon>Corynebacteriaceae</taxon>
        <taxon>Corynebacterium</taxon>
    </lineage>
</organism>
<proteinExistence type="predicted"/>
<accession>A0ABY3CQN5</accession>
<gene>
    <name evidence="2" type="ORF">FNY88_12950</name>
</gene>
<protein>
    <submittedName>
        <fullName evidence="2">Uncharacterized protein</fullName>
    </submittedName>
</protein>
<comment type="caution">
    <text evidence="2">The sequence shown here is derived from an EMBL/GenBank/DDBJ whole genome shotgun (WGS) entry which is preliminary data.</text>
</comment>
<feature type="region of interest" description="Disordered" evidence="1">
    <location>
        <begin position="1"/>
        <end position="25"/>
    </location>
</feature>
<evidence type="ECO:0000313" key="3">
    <source>
        <dbReference type="Proteomes" id="UP000316859"/>
    </source>
</evidence>
<keyword evidence="3" id="KW-1185">Reference proteome</keyword>
<dbReference type="EMBL" id="VKDI01000094">
    <property type="protein sequence ID" value="TRX44200.1"/>
    <property type="molecule type" value="Genomic_DNA"/>
</dbReference>
<dbReference type="Proteomes" id="UP000316859">
    <property type="component" value="Unassembled WGS sequence"/>
</dbReference>
<evidence type="ECO:0000256" key="1">
    <source>
        <dbReference type="SAM" id="MobiDB-lite"/>
    </source>
</evidence>
<reference evidence="2 3" key="1">
    <citation type="submission" date="2019-07" db="EMBL/GenBank/DDBJ databases">
        <title>Draft genome of C. aurimucosum strain 2299.</title>
        <authorList>
            <person name="Pacheco L.G.C."/>
            <person name="Aguiar E.R.G.R."/>
            <person name="Santos C.S."/>
            <person name="Rocha D.J.P.G."/>
            <person name="Sant'Anna L.O."/>
            <person name="Mattos-Guaraldi A.L."/>
            <person name="Santos L.S."/>
        </authorList>
    </citation>
    <scope>NUCLEOTIDE SEQUENCE [LARGE SCALE GENOMIC DNA]</scope>
    <source>
        <strain evidence="2 3">2299</strain>
    </source>
</reference>
<name>A0ABY3CQN5_9CORY</name>